<dbReference type="EMBL" id="OC857672">
    <property type="protein sequence ID" value="CAD7625482.1"/>
    <property type="molecule type" value="Genomic_DNA"/>
</dbReference>
<protein>
    <submittedName>
        <fullName evidence="1">Uncharacterized protein</fullName>
    </submittedName>
</protein>
<evidence type="ECO:0000313" key="1">
    <source>
        <dbReference type="EMBL" id="CAD7625482.1"/>
    </source>
</evidence>
<proteinExistence type="predicted"/>
<accession>A0A7R9KPB8</accession>
<dbReference type="Proteomes" id="UP000759131">
    <property type="component" value="Unassembled WGS sequence"/>
</dbReference>
<dbReference type="EMBL" id="CAJPIZ010003097">
    <property type="protein sequence ID" value="CAG2105912.1"/>
    <property type="molecule type" value="Genomic_DNA"/>
</dbReference>
<organism evidence="1">
    <name type="scientific">Medioppia subpectinata</name>
    <dbReference type="NCBI Taxonomy" id="1979941"/>
    <lineage>
        <taxon>Eukaryota</taxon>
        <taxon>Metazoa</taxon>
        <taxon>Ecdysozoa</taxon>
        <taxon>Arthropoda</taxon>
        <taxon>Chelicerata</taxon>
        <taxon>Arachnida</taxon>
        <taxon>Acari</taxon>
        <taxon>Acariformes</taxon>
        <taxon>Sarcoptiformes</taxon>
        <taxon>Oribatida</taxon>
        <taxon>Brachypylina</taxon>
        <taxon>Oppioidea</taxon>
        <taxon>Oppiidae</taxon>
        <taxon>Medioppia</taxon>
    </lineage>
</organism>
<name>A0A7R9KPB8_9ACAR</name>
<gene>
    <name evidence="1" type="ORF">OSB1V03_LOCUS5916</name>
</gene>
<evidence type="ECO:0000313" key="2">
    <source>
        <dbReference type="Proteomes" id="UP000759131"/>
    </source>
</evidence>
<dbReference type="AlphaFoldDB" id="A0A7R9KPB8"/>
<sequence>MNDHSFKRNPCIPFIHRFGEYLSLLKFSDGMYACEVSTEGPSFSTIRSERDALVVNIVDRRIDHILKEYIEVLYVLEVNGYKE</sequence>
<keyword evidence="2" id="KW-1185">Reference proteome</keyword>
<reference evidence="1" key="1">
    <citation type="submission" date="2020-11" db="EMBL/GenBank/DDBJ databases">
        <authorList>
            <person name="Tran Van P."/>
        </authorList>
    </citation>
    <scope>NUCLEOTIDE SEQUENCE</scope>
</reference>